<comment type="function">
    <text evidence="5">Neuronal phosphoprotein that coats synaptic vesicles, binds to the cytoskeleton, and is believed to function in the regulation of neurotransmitter release. May play a role in noradrenaline secretion by sympathetic neurons.</text>
</comment>
<dbReference type="Pfam" id="PF02750">
    <property type="entry name" value="Synapsin_C"/>
    <property type="match status" value="1"/>
</dbReference>
<dbReference type="KEGG" id="hro:HELRODRAFT_93529"/>
<dbReference type="GO" id="GO:0030672">
    <property type="term" value="C:synaptic vesicle membrane"/>
    <property type="evidence" value="ECO:0000318"/>
    <property type="project" value="GO_Central"/>
</dbReference>
<dbReference type="Gene3D" id="3.40.50.20">
    <property type="match status" value="1"/>
</dbReference>
<dbReference type="GeneID" id="20217510"/>
<evidence type="ECO:0000256" key="1">
    <source>
        <dbReference type="ARBA" id="ARBA00008243"/>
    </source>
</evidence>
<dbReference type="InParanoid" id="T1G8W3"/>
<accession>T1G8W3</accession>
<dbReference type="InterPro" id="IPR011761">
    <property type="entry name" value="ATP-grasp"/>
</dbReference>
<evidence type="ECO:0000313" key="14">
    <source>
        <dbReference type="Proteomes" id="UP000015101"/>
    </source>
</evidence>
<dbReference type="SUPFAM" id="SSF52440">
    <property type="entry name" value="PreATP-grasp domain"/>
    <property type="match status" value="1"/>
</dbReference>
<keyword evidence="3" id="KW-0770">Synapse</keyword>
<feature type="region of interest" description="Disordered" evidence="10">
    <location>
        <begin position="28"/>
        <end position="86"/>
    </location>
</feature>
<dbReference type="AlphaFoldDB" id="T1G8W3"/>
<feature type="compositionally biased region" description="Low complexity" evidence="10">
    <location>
        <begin position="470"/>
        <end position="483"/>
    </location>
</feature>
<dbReference type="InterPro" id="IPR020897">
    <property type="entry name" value="Synapsin_pre-ATP-grasp_dom"/>
</dbReference>
<dbReference type="FunFam" id="3.30.1490.20:FF:000008">
    <property type="entry name" value="Synapsin I"/>
    <property type="match status" value="1"/>
</dbReference>
<comment type="subunit">
    <text evidence="6">Can form oligomers with SYN1. Interacts with CAPON.</text>
</comment>
<dbReference type="FunFam" id="3.30.470.20:FF:000151">
    <property type="entry name" value="Synapsin-2"/>
    <property type="match status" value="1"/>
</dbReference>
<evidence type="ECO:0000256" key="6">
    <source>
        <dbReference type="ARBA" id="ARBA00064131"/>
    </source>
</evidence>
<dbReference type="eggNOG" id="KOG3895">
    <property type="taxonomic scope" value="Eukaryota"/>
</dbReference>
<sequence length="514" mass="58229">MSMNTFREGFTSGMSYLKRRFSSNDLQGDLMNERTDSTGFSFNLPKRRGPSPSAPSSPSRSTSIQGLTRGLFGSSSSSTQPPKPAYNKDRCKTLLVIDTPNVEWTKYFRGRKLLGEWDLRVEQAEFSEINLAAYSETGTVVDIQVMRNGTKVVRSFKPDFVLVRQHVKDATENWKNIIIGLHYGQIPSLNTFESIYNFLDKPWVVSAAMKIFVWSFFLSRARFPLIEQTYFPNHKEMLVSPHFPVVVKIGHAHAGLGTVKIDNHYDFQDIISLVALSGCYCVTEPFIDSKYDIHIQKIGDTYKSFTRTSISGNWKVNTGSSMLEQIPTTERYKRWADECSELFGGLDMVAIEAIMGKDGNEYILEINDCTMPLLGETQEDDRKLIASLIINKMEANCREEMSKSASISQMSVVNSRPMAGPPGPSPASTAMPMEFDATLAAHQSPMMLNSNQQQQQFQQQQQQHFQLQQQQQFQQQQFQPQQQMSESEVAKDLEDSEDTMKNLRKTFAGIFGNM</sequence>
<dbReference type="Proteomes" id="UP000015101">
    <property type="component" value="Unassembled WGS sequence"/>
</dbReference>
<dbReference type="RefSeq" id="XP_009009587.1">
    <property type="nucleotide sequence ID" value="XM_009011339.1"/>
</dbReference>
<dbReference type="Gene3D" id="3.30.470.20">
    <property type="entry name" value="ATP-grasp fold, B domain"/>
    <property type="match status" value="1"/>
</dbReference>
<dbReference type="EnsemblMetazoa" id="HelroT93529">
    <property type="protein sequence ID" value="HelroP93529"/>
    <property type="gene ID" value="HelroG93529"/>
</dbReference>
<dbReference type="EMBL" id="AMQM01000252">
    <property type="status" value="NOT_ANNOTATED_CDS"/>
    <property type="molecule type" value="Genomic_DNA"/>
</dbReference>
<evidence type="ECO:0000313" key="13">
    <source>
        <dbReference type="EnsemblMetazoa" id="HelroP93529"/>
    </source>
</evidence>
<keyword evidence="2" id="KW-0597">Phosphoprotein</keyword>
<proteinExistence type="inferred from homology"/>
<evidence type="ECO:0000313" key="12">
    <source>
        <dbReference type="EMBL" id="ESO12867.1"/>
    </source>
</evidence>
<dbReference type="PANTHER" id="PTHR10841">
    <property type="entry name" value="SYNAPSIN"/>
    <property type="match status" value="1"/>
</dbReference>
<evidence type="ECO:0000256" key="3">
    <source>
        <dbReference type="ARBA" id="ARBA00023018"/>
    </source>
</evidence>
<evidence type="ECO:0000256" key="7">
    <source>
        <dbReference type="ARBA" id="ARBA00069141"/>
    </source>
</evidence>
<comment type="subcellular location">
    <subcellularLocation>
        <location evidence="4">Synapse</location>
    </subcellularLocation>
</comment>
<gene>
    <name evidence="13" type="primary">20217510</name>
    <name evidence="12" type="ORF">HELRODRAFT_93529</name>
</gene>
<dbReference type="EMBL" id="AMQM01000253">
    <property type="status" value="NOT_ANNOTATED_CDS"/>
    <property type="molecule type" value="Genomic_DNA"/>
</dbReference>
<dbReference type="STRING" id="6412.T1G8W3"/>
<feature type="region of interest" description="Disordered" evidence="10">
    <location>
        <begin position="470"/>
        <end position="498"/>
    </location>
</feature>
<dbReference type="OrthoDB" id="10249572at2759"/>
<dbReference type="PRINTS" id="PR01368">
    <property type="entry name" value="SYNAPSIN"/>
</dbReference>
<organism evidence="13 14">
    <name type="scientific">Helobdella robusta</name>
    <name type="common">Californian leech</name>
    <dbReference type="NCBI Taxonomy" id="6412"/>
    <lineage>
        <taxon>Eukaryota</taxon>
        <taxon>Metazoa</taxon>
        <taxon>Spiralia</taxon>
        <taxon>Lophotrochozoa</taxon>
        <taxon>Annelida</taxon>
        <taxon>Clitellata</taxon>
        <taxon>Hirudinea</taxon>
        <taxon>Rhynchobdellida</taxon>
        <taxon>Glossiphoniidae</taxon>
        <taxon>Helobdella</taxon>
    </lineage>
</organism>
<dbReference type="SUPFAM" id="SSF56059">
    <property type="entry name" value="Glutathione synthetase ATP-binding domain-like"/>
    <property type="match status" value="1"/>
</dbReference>
<dbReference type="InterPro" id="IPR013815">
    <property type="entry name" value="ATP_grasp_subdomain_1"/>
</dbReference>
<feature type="domain" description="ATP-grasp" evidence="11">
    <location>
        <begin position="215"/>
        <end position="394"/>
    </location>
</feature>
<dbReference type="OMA" id="IGSAYKC"/>
<evidence type="ECO:0000256" key="2">
    <source>
        <dbReference type="ARBA" id="ARBA00022553"/>
    </source>
</evidence>
<keyword evidence="9" id="KW-0547">Nucleotide-binding</keyword>
<comment type="similarity">
    <text evidence="1">Belongs to the synapsin family.</text>
</comment>
<evidence type="ECO:0000256" key="4">
    <source>
        <dbReference type="ARBA" id="ARBA00034103"/>
    </source>
</evidence>
<feature type="compositionally biased region" description="Basic and acidic residues" evidence="10">
    <location>
        <begin position="488"/>
        <end position="498"/>
    </location>
</feature>
<dbReference type="GO" id="GO:0097091">
    <property type="term" value="P:synaptic vesicle clustering"/>
    <property type="evidence" value="ECO:0000318"/>
    <property type="project" value="GO_Central"/>
</dbReference>
<dbReference type="InterPro" id="IPR001359">
    <property type="entry name" value="Synapsin"/>
</dbReference>
<dbReference type="CTD" id="20217510"/>
<reference evidence="12 14" key="2">
    <citation type="journal article" date="2013" name="Nature">
        <title>Insights into bilaterian evolution from three spiralian genomes.</title>
        <authorList>
            <person name="Simakov O."/>
            <person name="Marletaz F."/>
            <person name="Cho S.J."/>
            <person name="Edsinger-Gonzales E."/>
            <person name="Havlak P."/>
            <person name="Hellsten U."/>
            <person name="Kuo D.H."/>
            <person name="Larsson T."/>
            <person name="Lv J."/>
            <person name="Arendt D."/>
            <person name="Savage R."/>
            <person name="Osoegawa K."/>
            <person name="de Jong P."/>
            <person name="Grimwood J."/>
            <person name="Chapman J.A."/>
            <person name="Shapiro H."/>
            <person name="Aerts A."/>
            <person name="Otillar R.P."/>
            <person name="Terry A.Y."/>
            <person name="Boore J.L."/>
            <person name="Grigoriev I.V."/>
            <person name="Lindberg D.R."/>
            <person name="Seaver E.C."/>
            <person name="Weisblat D.A."/>
            <person name="Putnam N.H."/>
            <person name="Rokhsar D.S."/>
        </authorList>
    </citation>
    <scope>NUCLEOTIDE SEQUENCE</scope>
</reference>
<reference evidence="14" key="1">
    <citation type="submission" date="2012-12" db="EMBL/GenBank/DDBJ databases">
        <authorList>
            <person name="Hellsten U."/>
            <person name="Grimwood J."/>
            <person name="Chapman J.A."/>
            <person name="Shapiro H."/>
            <person name="Aerts A."/>
            <person name="Otillar R.P."/>
            <person name="Terry A.Y."/>
            <person name="Boore J.L."/>
            <person name="Simakov O."/>
            <person name="Marletaz F."/>
            <person name="Cho S.-J."/>
            <person name="Edsinger-Gonzales E."/>
            <person name="Havlak P."/>
            <person name="Kuo D.-H."/>
            <person name="Larsson T."/>
            <person name="Lv J."/>
            <person name="Arendt D."/>
            <person name="Savage R."/>
            <person name="Osoegawa K."/>
            <person name="de Jong P."/>
            <person name="Lindberg D.R."/>
            <person name="Seaver E.C."/>
            <person name="Weisblat D.A."/>
            <person name="Putnam N.H."/>
            <person name="Grigoriev I.V."/>
            <person name="Rokhsar D.S."/>
        </authorList>
    </citation>
    <scope>NUCLEOTIDE SEQUENCE</scope>
</reference>
<dbReference type="HOGENOM" id="CLU_010582_4_1_1"/>
<reference evidence="13" key="3">
    <citation type="submission" date="2015-06" db="UniProtKB">
        <authorList>
            <consortium name="EnsemblMetazoa"/>
        </authorList>
    </citation>
    <scope>IDENTIFICATION</scope>
</reference>
<dbReference type="FunFam" id="3.40.50.20:FF:000008">
    <property type="entry name" value="Synapsin III"/>
    <property type="match status" value="1"/>
</dbReference>
<evidence type="ECO:0000259" key="11">
    <source>
        <dbReference type="PROSITE" id="PS50975"/>
    </source>
</evidence>
<dbReference type="Pfam" id="PF02078">
    <property type="entry name" value="Synapsin"/>
    <property type="match status" value="1"/>
</dbReference>
<protein>
    <recommendedName>
        <fullName evidence="7">Synapsin-2</fullName>
    </recommendedName>
    <alternativeName>
        <fullName evidence="8">Synapsin II</fullName>
    </alternativeName>
</protein>
<dbReference type="GO" id="GO:0007269">
    <property type="term" value="P:neurotransmitter secretion"/>
    <property type="evidence" value="ECO:0007669"/>
    <property type="project" value="InterPro"/>
</dbReference>
<dbReference type="GO" id="GO:0050808">
    <property type="term" value="P:synapse organization"/>
    <property type="evidence" value="ECO:0000318"/>
    <property type="project" value="GO_Central"/>
</dbReference>
<dbReference type="GO" id="GO:0005524">
    <property type="term" value="F:ATP binding"/>
    <property type="evidence" value="ECO:0007669"/>
    <property type="project" value="UniProtKB-UniRule"/>
</dbReference>
<name>T1G8W3_HELRO</name>
<dbReference type="InterPro" id="IPR016185">
    <property type="entry name" value="PreATP-grasp_dom_sf"/>
</dbReference>
<dbReference type="EMBL" id="KB095811">
    <property type="protein sequence ID" value="ESO12867.1"/>
    <property type="molecule type" value="Genomic_DNA"/>
</dbReference>
<evidence type="ECO:0000256" key="8">
    <source>
        <dbReference type="ARBA" id="ARBA00080999"/>
    </source>
</evidence>
<keyword evidence="9" id="KW-0067">ATP-binding</keyword>
<dbReference type="InterPro" id="IPR020898">
    <property type="entry name" value="Synapsin_ATP-bd_dom"/>
</dbReference>
<dbReference type="Gene3D" id="3.30.1490.20">
    <property type="entry name" value="ATP-grasp fold, A domain"/>
    <property type="match status" value="1"/>
</dbReference>
<dbReference type="PANTHER" id="PTHR10841:SF17">
    <property type="entry name" value="SYNAPSIN"/>
    <property type="match status" value="1"/>
</dbReference>
<evidence type="ECO:0000256" key="9">
    <source>
        <dbReference type="PROSITE-ProRule" id="PRU00409"/>
    </source>
</evidence>
<dbReference type="PROSITE" id="PS50975">
    <property type="entry name" value="ATP_GRASP"/>
    <property type="match status" value="1"/>
</dbReference>
<evidence type="ECO:0000256" key="5">
    <source>
        <dbReference type="ARBA" id="ARBA00056023"/>
    </source>
</evidence>
<feature type="compositionally biased region" description="Low complexity" evidence="10">
    <location>
        <begin position="50"/>
        <end position="63"/>
    </location>
</feature>
<evidence type="ECO:0000256" key="10">
    <source>
        <dbReference type="SAM" id="MobiDB-lite"/>
    </source>
</evidence>
<dbReference type="GO" id="GO:0046872">
    <property type="term" value="F:metal ion binding"/>
    <property type="evidence" value="ECO:0007669"/>
    <property type="project" value="InterPro"/>
</dbReference>
<keyword evidence="14" id="KW-1185">Reference proteome</keyword>